<dbReference type="InterPro" id="IPR020841">
    <property type="entry name" value="PKS_Beta-ketoAc_synthase_dom"/>
</dbReference>
<dbReference type="InterPro" id="IPR016039">
    <property type="entry name" value="Thiolase-like"/>
</dbReference>
<dbReference type="EMBL" id="MQUQ01000001">
    <property type="protein sequence ID" value="OLZ57466.1"/>
    <property type="molecule type" value="Genomic_DNA"/>
</dbReference>
<feature type="region of interest" description="Disordered" evidence="6">
    <location>
        <begin position="1030"/>
        <end position="1087"/>
    </location>
</feature>
<evidence type="ECO:0000256" key="6">
    <source>
        <dbReference type="SAM" id="MobiDB-lite"/>
    </source>
</evidence>
<dbReference type="InterPro" id="IPR036736">
    <property type="entry name" value="ACP-like_sf"/>
</dbReference>
<dbReference type="Gene3D" id="3.40.366.10">
    <property type="entry name" value="Malonyl-Coenzyme A Acyl Carrier Protein, domain 2"/>
    <property type="match status" value="1"/>
</dbReference>
<keyword evidence="4" id="KW-0012">Acyltransferase</keyword>
<dbReference type="InterPro" id="IPR009081">
    <property type="entry name" value="PP-bd_ACP"/>
</dbReference>
<dbReference type="InterPro" id="IPR016035">
    <property type="entry name" value="Acyl_Trfase/lysoPLipase"/>
</dbReference>
<evidence type="ECO:0000313" key="10">
    <source>
        <dbReference type="EMBL" id="OLZ57466.1"/>
    </source>
</evidence>
<dbReference type="SUPFAM" id="SSF47336">
    <property type="entry name" value="ACP-like"/>
    <property type="match status" value="1"/>
</dbReference>
<evidence type="ECO:0000259" key="8">
    <source>
        <dbReference type="PROSITE" id="PS52004"/>
    </source>
</evidence>
<dbReference type="InterPro" id="IPR049551">
    <property type="entry name" value="PKS_DH_C"/>
</dbReference>
<dbReference type="InterPro" id="IPR057326">
    <property type="entry name" value="KR_dom"/>
</dbReference>
<reference evidence="10 11" key="1">
    <citation type="submission" date="2016-01" db="EMBL/GenBank/DDBJ databases">
        <title>Amycolatopsis coloradensis genome sequencing and assembly.</title>
        <authorList>
            <person name="Mayilraj S."/>
        </authorList>
    </citation>
    <scope>NUCLEOTIDE SEQUENCE [LARGE SCALE GENOMIC DNA]</scope>
    <source>
        <strain evidence="10 11">DSM 44225</strain>
    </source>
</reference>
<organism evidence="10 11">
    <name type="scientific">Amycolatopsis coloradensis</name>
    <dbReference type="NCBI Taxonomy" id="76021"/>
    <lineage>
        <taxon>Bacteria</taxon>
        <taxon>Bacillati</taxon>
        <taxon>Actinomycetota</taxon>
        <taxon>Actinomycetes</taxon>
        <taxon>Pseudonocardiales</taxon>
        <taxon>Pseudonocardiaceae</taxon>
        <taxon>Amycolatopsis</taxon>
    </lineage>
</organism>
<dbReference type="PROSITE" id="PS52019">
    <property type="entry name" value="PKS_MFAS_DH"/>
    <property type="match status" value="1"/>
</dbReference>
<dbReference type="InterPro" id="IPR018201">
    <property type="entry name" value="Ketoacyl_synth_AS"/>
</dbReference>
<dbReference type="InterPro" id="IPR020807">
    <property type="entry name" value="PKS_DH"/>
</dbReference>
<keyword evidence="2" id="KW-0597">Phosphoprotein</keyword>
<gene>
    <name evidence="10" type="ORF">BS329_01735</name>
</gene>
<dbReference type="GO" id="GO:0004312">
    <property type="term" value="F:fatty acid synthase activity"/>
    <property type="evidence" value="ECO:0007669"/>
    <property type="project" value="TreeGrafter"/>
</dbReference>
<dbReference type="InterPro" id="IPR013968">
    <property type="entry name" value="PKS_KR"/>
</dbReference>
<dbReference type="Pfam" id="PF00698">
    <property type="entry name" value="Acyl_transf_1"/>
    <property type="match status" value="1"/>
</dbReference>
<feature type="compositionally biased region" description="Low complexity" evidence="6">
    <location>
        <begin position="1052"/>
        <end position="1065"/>
    </location>
</feature>
<feature type="domain" description="Ketosynthase family 3 (KS3)" evidence="8">
    <location>
        <begin position="9"/>
        <end position="462"/>
    </location>
</feature>
<dbReference type="InterPro" id="IPR014043">
    <property type="entry name" value="Acyl_transferase_dom"/>
</dbReference>
<dbReference type="InterPro" id="IPR001227">
    <property type="entry name" value="Ac_transferase_dom_sf"/>
</dbReference>
<dbReference type="PROSITE" id="PS00606">
    <property type="entry name" value="KS3_1"/>
    <property type="match status" value="1"/>
</dbReference>
<dbReference type="InterPro" id="IPR036291">
    <property type="entry name" value="NAD(P)-bd_dom_sf"/>
</dbReference>
<dbReference type="SUPFAM" id="SSF55048">
    <property type="entry name" value="Probable ACP-binding domain of malonyl-CoA ACP transacylase"/>
    <property type="match status" value="1"/>
</dbReference>
<feature type="active site" description="Proton acceptor; for dehydratase activity" evidence="5">
    <location>
        <position position="1718"/>
    </location>
</feature>
<dbReference type="PANTHER" id="PTHR43775:SF51">
    <property type="entry name" value="INACTIVE PHENOLPHTHIOCEROL SYNTHESIS POLYKETIDE SYNTHASE TYPE I PKS1-RELATED"/>
    <property type="match status" value="1"/>
</dbReference>
<evidence type="ECO:0000256" key="3">
    <source>
        <dbReference type="ARBA" id="ARBA00022679"/>
    </source>
</evidence>
<dbReference type="SMART" id="SM00822">
    <property type="entry name" value="PKS_KR"/>
    <property type="match status" value="1"/>
</dbReference>
<evidence type="ECO:0000256" key="2">
    <source>
        <dbReference type="ARBA" id="ARBA00022553"/>
    </source>
</evidence>
<feature type="compositionally biased region" description="Pro residues" evidence="6">
    <location>
        <begin position="1040"/>
        <end position="1051"/>
    </location>
</feature>
<feature type="active site" description="Proton donor; for dehydratase activity" evidence="5">
    <location>
        <position position="1878"/>
    </location>
</feature>
<evidence type="ECO:0000256" key="4">
    <source>
        <dbReference type="ARBA" id="ARBA00023315"/>
    </source>
</evidence>
<dbReference type="CDD" id="cd00833">
    <property type="entry name" value="PKS"/>
    <property type="match status" value="1"/>
</dbReference>
<dbReference type="STRING" id="76021.BS329_01735"/>
<dbReference type="SMART" id="SM00825">
    <property type="entry name" value="PKS_KS"/>
    <property type="match status" value="1"/>
</dbReference>
<dbReference type="PANTHER" id="PTHR43775">
    <property type="entry name" value="FATTY ACID SYNTHASE"/>
    <property type="match status" value="1"/>
</dbReference>
<dbReference type="Proteomes" id="UP000187486">
    <property type="component" value="Unassembled WGS sequence"/>
</dbReference>
<dbReference type="CDD" id="cd08953">
    <property type="entry name" value="KR_2_SDR_x"/>
    <property type="match status" value="1"/>
</dbReference>
<dbReference type="Gene3D" id="3.40.47.10">
    <property type="match status" value="1"/>
</dbReference>
<dbReference type="Gene3D" id="1.10.1200.10">
    <property type="entry name" value="ACP-like"/>
    <property type="match status" value="1"/>
</dbReference>
<dbReference type="Pfam" id="PF00109">
    <property type="entry name" value="ketoacyl-synt"/>
    <property type="match status" value="1"/>
</dbReference>
<keyword evidence="3" id="KW-0808">Transferase</keyword>
<dbReference type="Pfam" id="PF16197">
    <property type="entry name" value="KAsynt_C_assoc"/>
    <property type="match status" value="1"/>
</dbReference>
<dbReference type="GO" id="GO:0006633">
    <property type="term" value="P:fatty acid biosynthetic process"/>
    <property type="evidence" value="ECO:0007669"/>
    <property type="project" value="InterPro"/>
</dbReference>
<dbReference type="SUPFAM" id="SSF53901">
    <property type="entry name" value="Thiolase-like"/>
    <property type="match status" value="1"/>
</dbReference>
<dbReference type="SUPFAM" id="SSF52151">
    <property type="entry name" value="FabD/lysophospholipase-like"/>
    <property type="match status" value="1"/>
</dbReference>
<dbReference type="InterPro" id="IPR050091">
    <property type="entry name" value="PKS_NRPS_Biosynth_Enz"/>
</dbReference>
<dbReference type="SUPFAM" id="SSF51735">
    <property type="entry name" value="NAD(P)-binding Rossmann-fold domains"/>
    <property type="match status" value="1"/>
</dbReference>
<feature type="domain" description="Carrier" evidence="7">
    <location>
        <begin position="1088"/>
        <end position="1168"/>
    </location>
</feature>
<dbReference type="Pfam" id="PF00550">
    <property type="entry name" value="PP-binding"/>
    <property type="match status" value="1"/>
</dbReference>
<dbReference type="InterPro" id="IPR014031">
    <property type="entry name" value="Ketoacyl_synth_C"/>
</dbReference>
<sequence length="1975" mass="207592">MTDPSNPRQVPIAVVGVSALLPGCDTIEDFWRAVLTGRDLITEIPPTHWLAEDYYDPDPSAVDKTYSRRGAFLGPTDFDTLSFGIPPKALAATDTTQLLTLVAVEKVLADAFGGRTPPDGENVGVVLGTAAVELLYTMAARMQRPVWLKALRESNVAEPEAQRICDRIAAHYPEWQEETFPGLLDNVVAGRVANRFDFHGTNFTTDAACASSLAALSAAVDQLSLGRADVMITGGSDTANDILMYMCFSKTPAMSPSGDCRPFSDRADGTVLGEGLVVYALKRLADAERDGDRVYGVIKGLGSSSDGRGSAVYTPVPQGQARALRRAYRAAGYGPETVELIEAHGTGTKAGDAAEAAGLLEVFGSGDGRPRCAVGSVKSQLGHLKSAAGAVGLLKALLAVNHGVLPATAKVDRPNPDLHWDESALYLNTTPRPWVRDGSHPRRAAVSSFGFGGSNFHVTVEEYRPGDGSTARRAPRFRALPAELVPLSASSPAELLERLDGLAEGGPLTATARTAQRAFRCEDAHRVAFVAGDRDELLREVDRVRRQVEARPEEPFSTPAGSHYAAGEAESGGLCLLFPGQGSQYPGMGGDVAMHLPKALAAWDLAASVAMGEHALHEVAHPVPVFTDAEREAQRETLTSTEWAQPALAVHSLALLEVLRSLGIRPDFTGGHSLGELVALHAADVMDAPTLVRLARERGELMVKVNAEPGTMLAVSAPAARIRELLRTLGDDGLWVANHNGPDQVVVSGRVGEVERLERLLDGEGIRSRRLAVSHAFHSPLVAAAGEPLLDFLSSVPVHRPSVPVLGNQDAAPYPDDPDDIRRRLADQLSAPVRFLEQVEALYRNGARTFVEVGAGSVLTGLVNAVLGDRPHRAISTDSRRGNGVASLFDALGQLAVAGVRMDFAALWESYDRREPEPKPAVGRATVPILGANYGKHYPPEGGAVALPAPVPARPASPTNGAGTRPPVPAAPSRPAPDPAWLAAMTDTQRETAAAHTAYQKAMGDSHTAFLKLAEVSLAGMAAVVGDGTVPTADTSRAPEAPPAPAPPPEAVLPAAPVQLPEAPVNLPPPPGTTPGTVPTPLPAPLAEPEQDLESVLLAVVADKTGYPVEMLNGEMDLEADLGIDSIKRVEVLSALRQQVDGLPEVNAARLGALRSLREITDVFGEVMAGGEAVAMTAPAPGPSVKLDAPPGETSNGAGRAASPPERPHRLPLTRLVRRAVPAPLPGLRATGLSAGPVTITADGGGVAEALAAELVGRGIPAEVLTDIPADTPSLVHLGGLRHVGSAGDALVVEREVFRDLRRVSPRFQREGGLLVTVQDTGGDFGASGRQPERAWLGGVAAAARTAATEWPDAMVKALDCERGDRGPQEIARVLAAELLEGGPASDIGLRADGSRTALVRCPAAPAEGDDRIGPGTVLVVSGGARGITAQALRGLAEHARPRLVLLGRTPLADEPIELRDCPDEQSLVRVLVERERERAGEVLTPVEAGARARDVLAGRELRRALAELRAAGSEVRYLEVDVRDAAAVAAALTSVRTEWGPVSGIVHAAGVLADQALADKTDEHFDRVFGTKVDGLRSLLDATATDPLDLICVFSSVAAEFGNVGQIDYAMGNEVLTQVALAEQAGRPGCRVRSIAWGPWRGGMVTRALAERFDERGVPLVDPGAGAAAFVTEVTGAHPDVHVVIAVEGTRTLHGGEHHLRADVVVSEATHGYLADHSVAGTPVLPVALTLEWFLSLAAVWRPGGPVTVGDVRVLRKAVLPDLARGGHRFTVRGRERVIAGEVVLEVELLGESGAAHYHATVSASAGAPRIWSPPSSGEPFDDAPLYDGVVLFHGPRFQVLDGPPVLTADGATGVVLGLRAVGWPDGPWHTDPAAVDGALQLAGLWAAERLGGAWLPMSVGRLLLGREGPVSVPVRCLVRVGDTERDVVTCDVKLVDQAGELVVELADVVFVRRPDVPVDEQAGERAARWALNR</sequence>
<comment type="caution">
    <text evidence="10">The sequence shown here is derived from an EMBL/GenBank/DDBJ whole genome shotgun (WGS) entry which is preliminary data.</text>
</comment>
<feature type="region of interest" description="Disordered" evidence="6">
    <location>
        <begin position="951"/>
        <end position="975"/>
    </location>
</feature>
<protein>
    <submittedName>
        <fullName evidence="10">Uncharacterized protein</fullName>
    </submittedName>
</protein>
<dbReference type="SMART" id="SM00827">
    <property type="entry name" value="PKS_AT"/>
    <property type="match status" value="1"/>
</dbReference>
<keyword evidence="11" id="KW-1185">Reference proteome</keyword>
<feature type="region of interest" description="N-terminal hotdog fold" evidence="5">
    <location>
        <begin position="1683"/>
        <end position="1804"/>
    </location>
</feature>
<evidence type="ECO:0000259" key="7">
    <source>
        <dbReference type="PROSITE" id="PS50075"/>
    </source>
</evidence>
<dbReference type="Gene3D" id="3.40.50.720">
    <property type="entry name" value="NAD(P)-binding Rossmann-like Domain"/>
    <property type="match status" value="1"/>
</dbReference>
<evidence type="ECO:0000256" key="5">
    <source>
        <dbReference type="PROSITE-ProRule" id="PRU01363"/>
    </source>
</evidence>
<dbReference type="InterPro" id="IPR049552">
    <property type="entry name" value="PKS_DH_N"/>
</dbReference>
<dbReference type="Pfam" id="PF14765">
    <property type="entry name" value="PS-DH"/>
    <property type="match status" value="1"/>
</dbReference>
<keyword evidence="1" id="KW-0596">Phosphopantetheine</keyword>
<feature type="domain" description="PKS/mFAS DH" evidence="9">
    <location>
        <begin position="1683"/>
        <end position="1961"/>
    </location>
</feature>
<dbReference type="RefSeq" id="WP_076155042.1">
    <property type="nucleotide sequence ID" value="NZ_JBEZVB010000036.1"/>
</dbReference>
<dbReference type="Gene3D" id="3.10.129.110">
    <property type="entry name" value="Polyketide synthase dehydratase"/>
    <property type="match status" value="1"/>
</dbReference>
<dbReference type="InterPro" id="IPR032821">
    <property type="entry name" value="PKS_assoc"/>
</dbReference>
<dbReference type="InterPro" id="IPR042104">
    <property type="entry name" value="PKS_dehydratase_sf"/>
</dbReference>
<proteinExistence type="predicted"/>
<feature type="compositionally biased region" description="Pro residues" evidence="6">
    <location>
        <begin position="1066"/>
        <end position="1086"/>
    </location>
</feature>
<dbReference type="InterPro" id="IPR014030">
    <property type="entry name" value="Ketoacyl_synth_N"/>
</dbReference>
<dbReference type="PROSITE" id="PS50075">
    <property type="entry name" value="CARRIER"/>
    <property type="match status" value="1"/>
</dbReference>
<feature type="compositionally biased region" description="Pro residues" evidence="6">
    <location>
        <begin position="966"/>
        <end position="975"/>
    </location>
</feature>
<dbReference type="PROSITE" id="PS52004">
    <property type="entry name" value="KS3_2"/>
    <property type="match status" value="1"/>
</dbReference>
<dbReference type="Pfam" id="PF08659">
    <property type="entry name" value="KR"/>
    <property type="match status" value="1"/>
</dbReference>
<dbReference type="GO" id="GO:0004315">
    <property type="term" value="F:3-oxoacyl-[acyl-carrier-protein] synthase activity"/>
    <property type="evidence" value="ECO:0007669"/>
    <property type="project" value="InterPro"/>
</dbReference>
<dbReference type="InterPro" id="IPR049900">
    <property type="entry name" value="PKS_mFAS_DH"/>
</dbReference>
<dbReference type="Pfam" id="PF02801">
    <property type="entry name" value="Ketoacyl-synt_C"/>
    <property type="match status" value="1"/>
</dbReference>
<evidence type="ECO:0000256" key="1">
    <source>
        <dbReference type="ARBA" id="ARBA00022450"/>
    </source>
</evidence>
<feature type="region of interest" description="C-terminal hotdog fold" evidence="5">
    <location>
        <begin position="1818"/>
        <end position="1961"/>
    </location>
</feature>
<dbReference type="OrthoDB" id="9778690at2"/>
<evidence type="ECO:0000313" key="11">
    <source>
        <dbReference type="Proteomes" id="UP000187486"/>
    </source>
</evidence>
<name>A0A1R0L489_9PSEU</name>
<dbReference type="InterPro" id="IPR016036">
    <property type="entry name" value="Malonyl_transacylase_ACP-bd"/>
</dbReference>
<dbReference type="Pfam" id="PF21089">
    <property type="entry name" value="PKS_DH_N"/>
    <property type="match status" value="1"/>
</dbReference>
<feature type="region of interest" description="Disordered" evidence="6">
    <location>
        <begin position="1182"/>
        <end position="1208"/>
    </location>
</feature>
<evidence type="ECO:0000259" key="9">
    <source>
        <dbReference type="PROSITE" id="PS52019"/>
    </source>
</evidence>
<dbReference type="SMART" id="SM00826">
    <property type="entry name" value="PKS_DH"/>
    <property type="match status" value="1"/>
</dbReference>
<accession>A0A1R0L489</accession>